<gene>
    <name evidence="1" type="ORF">Pcinc_031903</name>
</gene>
<reference evidence="1" key="1">
    <citation type="submission" date="2023-10" db="EMBL/GenBank/DDBJ databases">
        <title>Genome assemblies of two species of porcelain crab, Petrolisthes cinctipes and Petrolisthes manimaculis (Anomura: Porcellanidae).</title>
        <authorList>
            <person name="Angst P."/>
        </authorList>
    </citation>
    <scope>NUCLEOTIDE SEQUENCE</scope>
    <source>
        <strain evidence="1">PB745_01</strain>
        <tissue evidence="1">Gill</tissue>
    </source>
</reference>
<accession>A0AAE1EVE8</accession>
<name>A0AAE1EVE8_PETCI</name>
<keyword evidence="2" id="KW-1185">Reference proteome</keyword>
<protein>
    <submittedName>
        <fullName evidence="1">Uncharacterized protein</fullName>
    </submittedName>
</protein>
<evidence type="ECO:0000313" key="1">
    <source>
        <dbReference type="EMBL" id="KAK3862212.1"/>
    </source>
</evidence>
<sequence>MRRVGTGNRGHDEGPVNSSLLVCTYWLASLRTISFHLDNVYRNKRSAEGVNEAAFYTCKFDLWICNEIVLVIFKGTTLYINAGVFS</sequence>
<evidence type="ECO:0000313" key="2">
    <source>
        <dbReference type="Proteomes" id="UP001286313"/>
    </source>
</evidence>
<comment type="caution">
    <text evidence="1">The sequence shown here is derived from an EMBL/GenBank/DDBJ whole genome shotgun (WGS) entry which is preliminary data.</text>
</comment>
<proteinExistence type="predicted"/>
<dbReference type="Proteomes" id="UP001286313">
    <property type="component" value="Unassembled WGS sequence"/>
</dbReference>
<dbReference type="AlphaFoldDB" id="A0AAE1EVE8"/>
<organism evidence="1 2">
    <name type="scientific">Petrolisthes cinctipes</name>
    <name type="common">Flat porcelain crab</name>
    <dbReference type="NCBI Taxonomy" id="88211"/>
    <lineage>
        <taxon>Eukaryota</taxon>
        <taxon>Metazoa</taxon>
        <taxon>Ecdysozoa</taxon>
        <taxon>Arthropoda</taxon>
        <taxon>Crustacea</taxon>
        <taxon>Multicrustacea</taxon>
        <taxon>Malacostraca</taxon>
        <taxon>Eumalacostraca</taxon>
        <taxon>Eucarida</taxon>
        <taxon>Decapoda</taxon>
        <taxon>Pleocyemata</taxon>
        <taxon>Anomura</taxon>
        <taxon>Galatheoidea</taxon>
        <taxon>Porcellanidae</taxon>
        <taxon>Petrolisthes</taxon>
    </lineage>
</organism>
<dbReference type="EMBL" id="JAWQEG010004295">
    <property type="protein sequence ID" value="KAK3862212.1"/>
    <property type="molecule type" value="Genomic_DNA"/>
</dbReference>